<feature type="region of interest" description="Disordered" evidence="5">
    <location>
        <begin position="423"/>
        <end position="470"/>
    </location>
</feature>
<evidence type="ECO:0000256" key="5">
    <source>
        <dbReference type="SAM" id="MobiDB-lite"/>
    </source>
</evidence>
<accession>A0A7S3FP99</accession>
<feature type="region of interest" description="Disordered" evidence="5">
    <location>
        <begin position="255"/>
        <end position="290"/>
    </location>
</feature>
<dbReference type="InterPro" id="IPR056750">
    <property type="entry name" value="RRM_ESF1"/>
</dbReference>
<dbReference type="GO" id="GO:0006364">
    <property type="term" value="P:rRNA processing"/>
    <property type="evidence" value="ECO:0007669"/>
    <property type="project" value="InterPro"/>
</dbReference>
<feature type="compositionally biased region" description="Basic residues" evidence="5">
    <location>
        <begin position="728"/>
        <end position="738"/>
    </location>
</feature>
<comment type="similarity">
    <text evidence="2">Belongs to the ESF1 family.</text>
</comment>
<dbReference type="Pfam" id="PF08159">
    <property type="entry name" value="NUC153"/>
    <property type="match status" value="1"/>
</dbReference>
<feature type="domain" description="ESF1 RRM" evidence="7">
    <location>
        <begin position="195"/>
        <end position="355"/>
    </location>
</feature>
<dbReference type="EMBL" id="HBHZ01005893">
    <property type="protein sequence ID" value="CAE0191482.1"/>
    <property type="molecule type" value="Transcribed_RNA"/>
</dbReference>
<gene>
    <name evidence="8" type="ORF">CROS1456_LOCUS4572</name>
    <name evidence="9" type="ORF">HKI87_07g49400</name>
</gene>
<evidence type="ECO:0000256" key="4">
    <source>
        <dbReference type="ARBA" id="ARBA00023242"/>
    </source>
</evidence>
<feature type="compositionally biased region" description="Basic and acidic residues" evidence="5">
    <location>
        <begin position="586"/>
        <end position="597"/>
    </location>
</feature>
<dbReference type="PANTHER" id="PTHR12202:SF0">
    <property type="entry name" value="ESF1 HOMOLOG"/>
    <property type="match status" value="1"/>
</dbReference>
<dbReference type="InterPro" id="IPR012580">
    <property type="entry name" value="NUC153"/>
</dbReference>
<evidence type="ECO:0000256" key="3">
    <source>
        <dbReference type="ARBA" id="ARBA00023054"/>
    </source>
</evidence>
<reference evidence="8" key="1">
    <citation type="submission" date="2021-01" db="EMBL/GenBank/DDBJ databases">
        <authorList>
            <person name="Corre E."/>
            <person name="Pelletier E."/>
            <person name="Niang G."/>
            <person name="Scheremetjew M."/>
            <person name="Finn R."/>
            <person name="Kale V."/>
            <person name="Holt S."/>
            <person name="Cochrane G."/>
            <person name="Meng A."/>
            <person name="Brown T."/>
            <person name="Cohen L."/>
        </authorList>
    </citation>
    <scope>NUCLEOTIDE SEQUENCE</scope>
    <source>
        <strain evidence="8">RCC1871</strain>
    </source>
</reference>
<dbReference type="InterPro" id="IPR039754">
    <property type="entry name" value="Esf1"/>
</dbReference>
<dbReference type="Proteomes" id="UP001472866">
    <property type="component" value="Chromosome 07"/>
</dbReference>
<reference evidence="9 10" key="2">
    <citation type="submission" date="2024-03" db="EMBL/GenBank/DDBJ databases">
        <title>Complete genome sequence of the green alga Chloropicon roscoffensis RCC1871.</title>
        <authorList>
            <person name="Lemieux C."/>
            <person name="Pombert J.-F."/>
            <person name="Otis C."/>
            <person name="Turmel M."/>
        </authorList>
    </citation>
    <scope>NUCLEOTIDE SEQUENCE [LARGE SCALE GENOMIC DNA]</scope>
    <source>
        <strain evidence="9 10">RCC1871</strain>
    </source>
</reference>
<name>A0A7S3FP99_9CHLO</name>
<dbReference type="AlphaFoldDB" id="A0A7S3FP99"/>
<comment type="subcellular location">
    <subcellularLocation>
        <location evidence="1">Nucleus</location>
        <location evidence="1">Nucleolus</location>
    </subcellularLocation>
</comment>
<evidence type="ECO:0000313" key="9">
    <source>
        <dbReference type="EMBL" id="WZN63392.1"/>
    </source>
</evidence>
<feature type="region of interest" description="Disordered" evidence="5">
    <location>
        <begin position="613"/>
        <end position="738"/>
    </location>
</feature>
<keyword evidence="10" id="KW-1185">Reference proteome</keyword>
<organism evidence="8">
    <name type="scientific">Chloropicon roscoffensis</name>
    <dbReference type="NCBI Taxonomy" id="1461544"/>
    <lineage>
        <taxon>Eukaryota</taxon>
        <taxon>Viridiplantae</taxon>
        <taxon>Chlorophyta</taxon>
        <taxon>Chloropicophyceae</taxon>
        <taxon>Chloropicales</taxon>
        <taxon>Chloropicaceae</taxon>
        <taxon>Chloropicon</taxon>
    </lineage>
</organism>
<feature type="compositionally biased region" description="Basic and acidic residues" evidence="5">
    <location>
        <begin position="86"/>
        <end position="113"/>
    </location>
</feature>
<feature type="compositionally biased region" description="Basic residues" evidence="5">
    <location>
        <begin position="1"/>
        <end position="11"/>
    </location>
</feature>
<feature type="compositionally biased region" description="Basic and acidic residues" evidence="5">
    <location>
        <begin position="42"/>
        <end position="73"/>
    </location>
</feature>
<evidence type="ECO:0000256" key="2">
    <source>
        <dbReference type="ARBA" id="ARBA00009087"/>
    </source>
</evidence>
<sequence length="738" mass="82404">MAKGTKGKKRSQSGGGGGVDDRFASARFDPRFSRFPAKKKKKDQDAGKAEGGRHDAAERAEAEEDPRFSDILKRDKRFAVGTSALKVDKRGRERPGKREKEDAAPREADEEGRPSSSESDSDGGELSDSGSSSFEDVIEEEAFRKKRIRAVERFGIGAFAGRYLDDDELDDQDLEENEDYKRLVEGERCQLDEATSRVAIVDLDWQNFTACDILAVLRSFVPPGGPAASDSVRRVTVYKSDYGIERMKVEDKEGPGAFFKGYGESSGPGDEGSDDSEESDSESSDGKEIDKDALRAYERSKLRYYFAIAEFADKKIAKFIYDACDGLEFDRSSSRFDLRFVGEGDGVEKDRPVRDEARDVPVGYSAPTDGGSFYNSAIQHTNVSLTWDQENKKRRNIFKEQFQKFKNSDNAVMDADIAAYLASDSSSGESGSESEETKRKKFRSALNLGGPGASGRSKQRMAGAFASRDWAAEEEKDVDMVVAFDSGIDALGERLREKHERIKSGKGDLTVWEKALEEKRRKKKSRRERGDIEEEEEEVQAAGDDAGFDDPFFDDANGNAEGAFDDPSALDFVPEEKKKKRKKDRKGREDDKEKPEAELDLLLTSDAHLKALSSGHRVLDVGDDSDEDRAGRSKKGKKKKKKRRDEGKESKGSGFEMNMEDPRFSKMYSSREFALDPTEPQYKQLPENLVKKFHSKKKLPEQRREGGETQKDGNGTGHLDLSSAVASLKRKLKQRSAK</sequence>
<feature type="region of interest" description="Disordered" evidence="5">
    <location>
        <begin position="518"/>
        <end position="599"/>
    </location>
</feature>
<proteinExistence type="inferred from homology"/>
<feature type="compositionally biased region" description="Low complexity" evidence="5">
    <location>
        <begin position="126"/>
        <end position="135"/>
    </location>
</feature>
<evidence type="ECO:0000259" key="6">
    <source>
        <dbReference type="Pfam" id="PF08159"/>
    </source>
</evidence>
<evidence type="ECO:0000259" key="7">
    <source>
        <dbReference type="Pfam" id="PF25121"/>
    </source>
</evidence>
<protein>
    <submittedName>
        <fullName evidence="9">Pre-rRNA-processing protein</fullName>
    </submittedName>
</protein>
<dbReference type="EMBL" id="CP151507">
    <property type="protein sequence ID" value="WZN63392.1"/>
    <property type="molecule type" value="Genomic_DNA"/>
</dbReference>
<dbReference type="GO" id="GO:0003723">
    <property type="term" value="F:RNA binding"/>
    <property type="evidence" value="ECO:0007669"/>
    <property type="project" value="TreeGrafter"/>
</dbReference>
<evidence type="ECO:0000313" key="10">
    <source>
        <dbReference type="Proteomes" id="UP001472866"/>
    </source>
</evidence>
<feature type="region of interest" description="Disordered" evidence="5">
    <location>
        <begin position="1"/>
        <end position="135"/>
    </location>
</feature>
<dbReference type="Pfam" id="PF25121">
    <property type="entry name" value="RRM_ESF1"/>
    <property type="match status" value="1"/>
</dbReference>
<feature type="compositionally biased region" description="Basic residues" evidence="5">
    <location>
        <begin position="632"/>
        <end position="643"/>
    </location>
</feature>
<feature type="compositionally biased region" description="Acidic residues" evidence="5">
    <location>
        <begin position="271"/>
        <end position="283"/>
    </location>
</feature>
<dbReference type="GO" id="GO:0005730">
    <property type="term" value="C:nucleolus"/>
    <property type="evidence" value="ECO:0007669"/>
    <property type="project" value="UniProtKB-SubCell"/>
</dbReference>
<feature type="compositionally biased region" description="Basic and acidic residues" evidence="5">
    <location>
        <begin position="698"/>
        <end position="711"/>
    </location>
</feature>
<evidence type="ECO:0000313" key="8">
    <source>
        <dbReference type="EMBL" id="CAE0191482.1"/>
    </source>
</evidence>
<keyword evidence="3" id="KW-0175">Coiled coil</keyword>
<feature type="domain" description="NUC153" evidence="6">
    <location>
        <begin position="661"/>
        <end position="685"/>
    </location>
</feature>
<keyword evidence="4" id="KW-0539">Nucleus</keyword>
<feature type="compositionally biased region" description="Basic and acidic residues" evidence="5">
    <location>
        <begin position="19"/>
        <end position="32"/>
    </location>
</feature>
<dbReference type="PANTHER" id="PTHR12202">
    <property type="entry name" value="ESF1 HOMOLOG"/>
    <property type="match status" value="1"/>
</dbReference>
<evidence type="ECO:0000256" key="1">
    <source>
        <dbReference type="ARBA" id="ARBA00004604"/>
    </source>
</evidence>